<keyword evidence="5" id="KW-0349">Heme</keyword>
<protein>
    <submittedName>
        <fullName evidence="13">Cytochrome ubiquinol oxidase subunit I</fullName>
    </submittedName>
</protein>
<dbReference type="GO" id="GO:0009055">
    <property type="term" value="F:electron transfer activity"/>
    <property type="evidence" value="ECO:0007669"/>
    <property type="project" value="InterPro"/>
</dbReference>
<dbReference type="EMBL" id="CP048914">
    <property type="protein sequence ID" value="QMS84294.1"/>
    <property type="molecule type" value="Genomic_DNA"/>
</dbReference>
<keyword evidence="3" id="KW-0813">Transport</keyword>
<dbReference type="GO" id="GO:0046872">
    <property type="term" value="F:metal ion binding"/>
    <property type="evidence" value="ECO:0007669"/>
    <property type="project" value="UniProtKB-KW"/>
</dbReference>
<evidence type="ECO:0000256" key="11">
    <source>
        <dbReference type="ARBA" id="ARBA00023136"/>
    </source>
</evidence>
<evidence type="ECO:0000256" key="7">
    <source>
        <dbReference type="ARBA" id="ARBA00022723"/>
    </source>
</evidence>
<keyword evidence="10" id="KW-0408">Iron</keyword>
<evidence type="ECO:0000256" key="2">
    <source>
        <dbReference type="ARBA" id="ARBA00009819"/>
    </source>
</evidence>
<dbReference type="Proteomes" id="UP000514720">
    <property type="component" value="Chromosome"/>
</dbReference>
<keyword evidence="6 12" id="KW-0812">Transmembrane</keyword>
<feature type="transmembrane region" description="Helical" evidence="12">
    <location>
        <begin position="349"/>
        <end position="370"/>
    </location>
</feature>
<evidence type="ECO:0000256" key="5">
    <source>
        <dbReference type="ARBA" id="ARBA00022617"/>
    </source>
</evidence>
<keyword evidence="8" id="KW-0249">Electron transport</keyword>
<feature type="transmembrane region" description="Helical" evidence="12">
    <location>
        <begin position="82"/>
        <end position="104"/>
    </location>
</feature>
<evidence type="ECO:0000256" key="1">
    <source>
        <dbReference type="ARBA" id="ARBA00004651"/>
    </source>
</evidence>
<name>A0A7L7KQR5_9MOLU</name>
<dbReference type="GO" id="GO:0070069">
    <property type="term" value="C:cytochrome complex"/>
    <property type="evidence" value="ECO:0007669"/>
    <property type="project" value="InterPro"/>
</dbReference>
<evidence type="ECO:0000256" key="6">
    <source>
        <dbReference type="ARBA" id="ARBA00022692"/>
    </source>
</evidence>
<proteinExistence type="inferred from homology"/>
<feature type="transmembrane region" description="Helical" evidence="12">
    <location>
        <begin position="12"/>
        <end position="36"/>
    </location>
</feature>
<dbReference type="GO" id="GO:0019646">
    <property type="term" value="P:aerobic electron transport chain"/>
    <property type="evidence" value="ECO:0007669"/>
    <property type="project" value="InterPro"/>
</dbReference>
<dbReference type="GO" id="GO:0005886">
    <property type="term" value="C:plasma membrane"/>
    <property type="evidence" value="ECO:0007669"/>
    <property type="project" value="UniProtKB-SubCell"/>
</dbReference>
<dbReference type="AlphaFoldDB" id="A0A7L7KQR5"/>
<keyword evidence="9 12" id="KW-1133">Transmembrane helix</keyword>
<dbReference type="PANTHER" id="PTHR30365">
    <property type="entry name" value="CYTOCHROME D UBIQUINOL OXIDASE"/>
    <property type="match status" value="1"/>
</dbReference>
<evidence type="ECO:0000256" key="8">
    <source>
        <dbReference type="ARBA" id="ARBA00022982"/>
    </source>
</evidence>
<keyword evidence="7" id="KW-0479">Metal-binding</keyword>
<dbReference type="RefSeq" id="WP_258877902.1">
    <property type="nucleotide sequence ID" value="NZ_CP048914.1"/>
</dbReference>
<feature type="transmembrane region" description="Helical" evidence="12">
    <location>
        <begin position="303"/>
        <end position="322"/>
    </location>
</feature>
<dbReference type="PANTHER" id="PTHR30365:SF14">
    <property type="entry name" value="CYTOCHROME BD MENAQUINOL OXIDASE SUBUNIT I-RELATED"/>
    <property type="match status" value="1"/>
</dbReference>
<dbReference type="PIRSF" id="PIRSF006446">
    <property type="entry name" value="Cyt_quinol_oxidase_1"/>
    <property type="match status" value="1"/>
</dbReference>
<evidence type="ECO:0000256" key="4">
    <source>
        <dbReference type="ARBA" id="ARBA00022475"/>
    </source>
</evidence>
<keyword evidence="11 12" id="KW-0472">Membrane</keyword>
<dbReference type="Pfam" id="PF01654">
    <property type="entry name" value="Cyt_bd_oxida_I"/>
    <property type="match status" value="2"/>
</dbReference>
<dbReference type="GO" id="GO:0016682">
    <property type="term" value="F:oxidoreductase activity, acting on diphenols and related substances as donors, oxygen as acceptor"/>
    <property type="evidence" value="ECO:0007669"/>
    <property type="project" value="TreeGrafter"/>
</dbReference>
<feature type="transmembrane region" description="Helical" evidence="12">
    <location>
        <begin position="268"/>
        <end position="291"/>
    </location>
</feature>
<accession>A0A7L7KQR5</accession>
<dbReference type="KEGG" id="xcl:G4Z02_00575"/>
<feature type="transmembrane region" description="Helical" evidence="12">
    <location>
        <begin position="125"/>
        <end position="144"/>
    </location>
</feature>
<evidence type="ECO:0000313" key="13">
    <source>
        <dbReference type="EMBL" id="QMS84294.1"/>
    </source>
</evidence>
<comment type="subcellular location">
    <subcellularLocation>
        <location evidence="1">Cell membrane</location>
        <topology evidence="1">Multi-pass membrane protein</topology>
    </subcellularLocation>
</comment>
<organism evidence="13 14">
    <name type="scientific">Candidatus Xianfuyuplasma coldseepsis</name>
    <dbReference type="NCBI Taxonomy" id="2782163"/>
    <lineage>
        <taxon>Bacteria</taxon>
        <taxon>Bacillati</taxon>
        <taxon>Mycoplasmatota</taxon>
        <taxon>Mollicutes</taxon>
        <taxon>Candidatus Izemoplasmatales</taxon>
        <taxon>Candidatus Izemoplasmataceae</taxon>
        <taxon>Candidatus Xianfuyuplasma</taxon>
    </lineage>
</organism>
<evidence type="ECO:0000256" key="3">
    <source>
        <dbReference type="ARBA" id="ARBA00022448"/>
    </source>
</evidence>
<keyword evidence="14" id="KW-1185">Reference proteome</keyword>
<gene>
    <name evidence="13" type="ORF">G4Z02_00575</name>
</gene>
<evidence type="ECO:0000256" key="12">
    <source>
        <dbReference type="SAM" id="Phobius"/>
    </source>
</evidence>
<feature type="transmembrane region" description="Helical" evidence="12">
    <location>
        <begin position="57"/>
        <end position="76"/>
    </location>
</feature>
<feature type="transmembrane region" description="Helical" evidence="12">
    <location>
        <begin position="216"/>
        <end position="235"/>
    </location>
</feature>
<sequence length="389" mass="44045">MVEILSRLQFALTIAFHFIFVPLTVGLIILVLVFEIKYYRSDDQRFKILSNYFSDIFLINYAFGIVTGIAMTVQFGTNWGNFTVVMGEIFGSPLVLEAILAFFLESTFNGIWFFRKNQLTKKLRLIVVSMITIGTTLSAVWIITVNGFMHNPVGATWDGTQMVLNSFAELVFNPYAWYMFFHNHISAILLSGFVVLAISSWHLLKGKEEDKEIFKIAARYGSWTILITAILLPLIGNSYMGLITEVQPTKINMIQGLQTGTLEAVVRISFHIMVGLGFLFLGFGMYTVIFRKKYEASPTLQSLYVKLVPLPYIAIITGWIVTELGRQPWIIYNIMETSAGVSDVPVAQVWFSIITITLFYAILFILDYVLTISRIKKGILPRDGGVNHE</sequence>
<dbReference type="GO" id="GO:0020037">
    <property type="term" value="F:heme binding"/>
    <property type="evidence" value="ECO:0007669"/>
    <property type="project" value="TreeGrafter"/>
</dbReference>
<evidence type="ECO:0000313" key="14">
    <source>
        <dbReference type="Proteomes" id="UP000514720"/>
    </source>
</evidence>
<comment type="similarity">
    <text evidence="2">Belongs to the cytochrome ubiquinol oxidase subunit 1 family.</text>
</comment>
<keyword evidence="4" id="KW-1003">Cell membrane</keyword>
<dbReference type="InterPro" id="IPR002585">
    <property type="entry name" value="Cyt-d_ubiquinol_oxidase_su_1"/>
</dbReference>
<feature type="transmembrane region" description="Helical" evidence="12">
    <location>
        <begin position="184"/>
        <end position="204"/>
    </location>
</feature>
<reference evidence="13 14" key="1">
    <citation type="submission" date="2020-02" db="EMBL/GenBank/DDBJ databases">
        <authorList>
            <person name="Zheng R.K."/>
            <person name="Sun C.M."/>
        </authorList>
    </citation>
    <scope>NUCLEOTIDE SEQUENCE [LARGE SCALE GENOMIC DNA]</scope>
    <source>
        <strain evidence="14">zrk13</strain>
    </source>
</reference>
<evidence type="ECO:0000256" key="9">
    <source>
        <dbReference type="ARBA" id="ARBA00022989"/>
    </source>
</evidence>
<evidence type="ECO:0000256" key="10">
    <source>
        <dbReference type="ARBA" id="ARBA00023004"/>
    </source>
</evidence>